<comment type="subunit">
    <text evidence="6">Interacts with CNNM4/ACDP4. Interacts with RANBP2.</text>
</comment>
<keyword evidence="5 8" id="KW-0472">Membrane</keyword>
<feature type="transmembrane region" description="Helical" evidence="8">
    <location>
        <begin position="44"/>
        <end position="63"/>
    </location>
</feature>
<dbReference type="GeneID" id="141445991"/>
<evidence type="ECO:0000256" key="2">
    <source>
        <dbReference type="ARBA" id="ARBA00004243"/>
    </source>
</evidence>
<comment type="subcellular location">
    <subcellularLocation>
        <location evidence="2">Mitochondrion inner membrane</location>
        <topology evidence="2">Single-pass membrane protein</topology>
        <orientation evidence="2">Intermembrane side</orientation>
    </subcellularLocation>
</comment>
<evidence type="ECO:0000256" key="5">
    <source>
        <dbReference type="ARBA" id="ARBA00023136"/>
    </source>
</evidence>
<evidence type="ECO:0000256" key="8">
    <source>
        <dbReference type="SAM" id="Phobius"/>
    </source>
</evidence>
<dbReference type="NCBIfam" id="NF003465">
    <property type="entry name" value="PRK05089.1"/>
    <property type="match status" value="1"/>
</dbReference>
<evidence type="ECO:0000256" key="1">
    <source>
        <dbReference type="ARBA" id="ARBA00004007"/>
    </source>
</evidence>
<dbReference type="PANTHER" id="PTHR21320">
    <property type="entry name" value="CYTOCHROME C OXIDASE ASSEMBLY PROTEIN COX11-RELATED"/>
    <property type="match status" value="1"/>
</dbReference>
<dbReference type="FunFam" id="2.60.370.10:FF:000001">
    <property type="entry name" value="COX11 cytochrome c oxidase assembly homolog"/>
    <property type="match status" value="1"/>
</dbReference>
<organism evidence="9">
    <name type="scientific">Rhodnius prolixus</name>
    <name type="common">Triatomid bug</name>
    <dbReference type="NCBI Taxonomy" id="13249"/>
    <lineage>
        <taxon>Eukaryota</taxon>
        <taxon>Metazoa</taxon>
        <taxon>Ecdysozoa</taxon>
        <taxon>Arthropoda</taxon>
        <taxon>Hexapoda</taxon>
        <taxon>Insecta</taxon>
        <taxon>Pterygota</taxon>
        <taxon>Neoptera</taxon>
        <taxon>Paraneoptera</taxon>
        <taxon>Hemiptera</taxon>
        <taxon>Heteroptera</taxon>
        <taxon>Panheteroptera</taxon>
        <taxon>Cimicomorpha</taxon>
        <taxon>Reduviidae</taxon>
        <taxon>Triatominae</taxon>
        <taxon>Rhodnius</taxon>
    </lineage>
</organism>
<evidence type="ECO:0000256" key="4">
    <source>
        <dbReference type="ARBA" id="ARBA00022989"/>
    </source>
</evidence>
<dbReference type="SUPFAM" id="SSF110111">
    <property type="entry name" value="Ctag/Cox11"/>
    <property type="match status" value="1"/>
</dbReference>
<dbReference type="PANTHER" id="PTHR21320:SF3">
    <property type="entry name" value="CYTOCHROME C OXIDASE ASSEMBLY PROTEIN COX11, MITOCHONDRIAL-RELATED"/>
    <property type="match status" value="1"/>
</dbReference>
<dbReference type="InterPro" id="IPR007533">
    <property type="entry name" value="Cyt_c_oxidase_assmbl_CtaG"/>
</dbReference>
<keyword evidence="3 8" id="KW-0812">Transmembrane</keyword>
<dbReference type="GO" id="GO:0005743">
    <property type="term" value="C:mitochondrial inner membrane"/>
    <property type="evidence" value="ECO:0007669"/>
    <property type="project" value="UniProtKB-SubCell"/>
</dbReference>
<reference evidence="9" key="1">
    <citation type="submission" date="2019-04" db="EMBL/GenBank/DDBJ databases">
        <title>Analysis of the testis transcriptome of the Chagas disease vector Rhodnius prolixus.</title>
        <authorList>
            <person name="Cesar J."/>
            <person name="Ribeiro J.M."/>
            <person name="Pereira M.H."/>
            <person name="Araujo R.N."/>
            <person name="Gontijo N.F."/>
            <person name="Pessoa G."/>
            <person name="Sant'Anna M.V."/>
            <person name="Sorgine M.H."/>
            <person name="Majerowicz D."/>
            <person name="Carvalho A.B."/>
            <person name="Braz G."/>
            <person name="Mesquita R."/>
            <person name="Lagerblad P.O."/>
            <person name="Koerich L.B."/>
        </authorList>
    </citation>
    <scope>NUCLEOTIDE SEQUENCE</scope>
</reference>
<comment type="function">
    <text evidence="1">Exerts its effect at some terminal stage of cytochrome c oxidase synthesis, probably by being involved in the insertion of the copper B into subunit I.</text>
</comment>
<dbReference type="Pfam" id="PF04442">
    <property type="entry name" value="CtaG_Cox11"/>
    <property type="match status" value="1"/>
</dbReference>
<dbReference type="PIRSF" id="PIRSF005413">
    <property type="entry name" value="COX11"/>
    <property type="match status" value="1"/>
</dbReference>
<dbReference type="HAMAP" id="MF_00155">
    <property type="entry name" value="CtaG"/>
    <property type="match status" value="1"/>
</dbReference>
<evidence type="ECO:0000256" key="6">
    <source>
        <dbReference type="ARBA" id="ARBA00063165"/>
    </source>
</evidence>
<evidence type="ECO:0000256" key="3">
    <source>
        <dbReference type="ARBA" id="ARBA00022692"/>
    </source>
</evidence>
<dbReference type="InterPro" id="IPR023471">
    <property type="entry name" value="CtaG/Cox11_dom_sf"/>
</dbReference>
<keyword evidence="4 8" id="KW-1133">Transmembrane helix</keyword>
<dbReference type="RefSeq" id="XP_073968418.1">
    <property type="nucleotide sequence ID" value="XM_074112317.1"/>
</dbReference>
<evidence type="ECO:0000256" key="7">
    <source>
        <dbReference type="ARBA" id="ARBA00068998"/>
    </source>
</evidence>
<dbReference type="AlphaFoldDB" id="A0A4V0Y8Q5"/>
<protein>
    <recommendedName>
        <fullName evidence="7">Cytochrome c oxidase assembly protein COX11, mitochondrial</fullName>
    </recommendedName>
</protein>
<name>A0A4V0Y8Q5_RHOPR</name>
<dbReference type="EMBL" id="GHKJ01000784">
    <property type="protein sequence ID" value="MOY45814.1"/>
    <property type="molecule type" value="Transcribed_RNA"/>
</dbReference>
<evidence type="ECO:0000313" key="9">
    <source>
        <dbReference type="EMBL" id="MOY45814.1"/>
    </source>
</evidence>
<accession>A0A4V0Y8Q5</accession>
<proteinExistence type="inferred from homology"/>
<dbReference type="Gene3D" id="2.60.370.10">
    <property type="entry name" value="Ctag/Cox11"/>
    <property type="match status" value="1"/>
</dbReference>
<sequence length="229" mass="26315">MFPILRNFNHNNFFRKQFLYVGLNNCRVKHFSSKNDRNFKARSTLYYIGALGVFAVGMSYAAVPLYRIFCQAYSYGGTTGTVTERSLENVKKIKDREIKIKFNADVASSMRWNFKPQQTEITVMPGETALAFYTAKNSTDVPVTGISTYNVVPFEAGQYFNKIQCFCFEEQMLNPHEEVDMPVFFYIDPEIVEDPKMELIDSITLSYTFFEAKEGLKLPLPGYAKPHSI</sequence>
<dbReference type="GO" id="GO:0005507">
    <property type="term" value="F:copper ion binding"/>
    <property type="evidence" value="ECO:0007669"/>
    <property type="project" value="InterPro"/>
</dbReference>